<feature type="non-terminal residue" evidence="2">
    <location>
        <position position="1"/>
    </location>
</feature>
<feature type="compositionally biased region" description="Polar residues" evidence="1">
    <location>
        <begin position="759"/>
        <end position="768"/>
    </location>
</feature>
<feature type="compositionally biased region" description="Polar residues" evidence="1">
    <location>
        <begin position="945"/>
        <end position="957"/>
    </location>
</feature>
<feature type="compositionally biased region" description="Polar residues" evidence="1">
    <location>
        <begin position="658"/>
        <end position="673"/>
    </location>
</feature>
<feature type="compositionally biased region" description="Polar residues" evidence="1">
    <location>
        <begin position="134"/>
        <end position="154"/>
    </location>
</feature>
<feature type="compositionally biased region" description="Polar residues" evidence="1">
    <location>
        <begin position="967"/>
        <end position="980"/>
    </location>
</feature>
<protein>
    <submittedName>
        <fullName evidence="2">Uncharacterized protein</fullName>
    </submittedName>
</protein>
<comment type="caution">
    <text evidence="2">The sequence shown here is derived from an EMBL/GenBank/DDBJ whole genome shotgun (WGS) entry which is preliminary data.</text>
</comment>
<evidence type="ECO:0000313" key="3">
    <source>
        <dbReference type="Proteomes" id="UP000258309"/>
    </source>
</evidence>
<evidence type="ECO:0000313" key="2">
    <source>
        <dbReference type="EMBL" id="RFU34384.1"/>
    </source>
</evidence>
<feature type="region of interest" description="Disordered" evidence="1">
    <location>
        <begin position="754"/>
        <end position="781"/>
    </location>
</feature>
<feature type="compositionally biased region" description="Polar residues" evidence="1">
    <location>
        <begin position="335"/>
        <end position="357"/>
    </location>
</feature>
<feature type="compositionally biased region" description="Pro residues" evidence="1">
    <location>
        <begin position="360"/>
        <end position="369"/>
    </location>
</feature>
<feature type="compositionally biased region" description="Polar residues" evidence="1">
    <location>
        <begin position="213"/>
        <end position="227"/>
    </location>
</feature>
<feature type="compositionally biased region" description="Acidic residues" evidence="1">
    <location>
        <begin position="456"/>
        <end position="478"/>
    </location>
</feature>
<feature type="region of interest" description="Disordered" evidence="1">
    <location>
        <begin position="933"/>
        <end position="1003"/>
    </location>
</feature>
<reference evidence="2 3" key="1">
    <citation type="submission" date="2018-05" db="EMBL/GenBank/DDBJ databases">
        <title>Draft genome sequence of Scytalidium lignicola DSM 105466, a ubiquitous saprotrophic fungus.</title>
        <authorList>
            <person name="Buettner E."/>
            <person name="Gebauer A.M."/>
            <person name="Hofrichter M."/>
            <person name="Liers C."/>
            <person name="Kellner H."/>
        </authorList>
    </citation>
    <scope>NUCLEOTIDE SEQUENCE [LARGE SCALE GENOMIC DNA]</scope>
    <source>
        <strain evidence="2 3">DSM 105466</strain>
    </source>
</reference>
<dbReference type="EMBL" id="NCSJ02000021">
    <property type="protein sequence ID" value="RFU34384.1"/>
    <property type="molecule type" value="Genomic_DNA"/>
</dbReference>
<feature type="compositionally biased region" description="Polar residues" evidence="1">
    <location>
        <begin position="989"/>
        <end position="1003"/>
    </location>
</feature>
<feature type="compositionally biased region" description="Basic and acidic residues" evidence="1">
    <location>
        <begin position="435"/>
        <end position="455"/>
    </location>
</feature>
<feature type="compositionally biased region" description="Basic residues" evidence="1">
    <location>
        <begin position="1"/>
        <end position="11"/>
    </location>
</feature>
<evidence type="ECO:0000256" key="1">
    <source>
        <dbReference type="SAM" id="MobiDB-lite"/>
    </source>
</evidence>
<dbReference type="OrthoDB" id="5408302at2759"/>
<proteinExistence type="predicted"/>
<dbReference type="OMA" id="VFSYWRR"/>
<feature type="non-terminal residue" evidence="2">
    <location>
        <position position="1106"/>
    </location>
</feature>
<dbReference type="AlphaFoldDB" id="A0A3E2HLW6"/>
<feature type="region of interest" description="Disordered" evidence="1">
    <location>
        <begin position="1"/>
        <end position="198"/>
    </location>
</feature>
<organism evidence="2 3">
    <name type="scientific">Scytalidium lignicola</name>
    <name type="common">Hyphomycete</name>
    <dbReference type="NCBI Taxonomy" id="5539"/>
    <lineage>
        <taxon>Eukaryota</taxon>
        <taxon>Fungi</taxon>
        <taxon>Dikarya</taxon>
        <taxon>Ascomycota</taxon>
        <taxon>Pezizomycotina</taxon>
        <taxon>Leotiomycetes</taxon>
        <taxon>Leotiomycetes incertae sedis</taxon>
        <taxon>Scytalidium</taxon>
    </lineage>
</organism>
<accession>A0A3E2HLW6</accession>
<dbReference type="Proteomes" id="UP000258309">
    <property type="component" value="Unassembled WGS sequence"/>
</dbReference>
<feature type="region of interest" description="Disordered" evidence="1">
    <location>
        <begin position="658"/>
        <end position="683"/>
    </location>
</feature>
<feature type="region of interest" description="Disordered" evidence="1">
    <location>
        <begin position="212"/>
        <end position="481"/>
    </location>
</feature>
<dbReference type="STRING" id="5539.A0A3E2HLW6"/>
<name>A0A3E2HLW6_SCYLI</name>
<sequence length="1106" mass="119765">MFSYLRTHRRTPSNPSSPLPEQVSSWESSSTSDLNNSQLLQPGLLQEQPSSATTSPYLPPIPRISSIEYDGTKDYGRTSNVRTFEGGARMYDLDPSKGQARKQGIYTPSNNQKPPYAGTRRPDSAGNLGPSKPAIQQQMRPHGSSNQDTGTNLPFVTAADLPSKPTQASRKGSRLPSPPPSNASTFEPIQPRSGKTRLNLLNPMSLLARRRSAQNMPQISPIGSSSFRGGMDSETFDPRIRGTVVHDFSAPRPRKNVVQSDGRGTEGTYQRSPNPQPDESPWSGGNHTPVFTENFEEEQYPAAGPHVRKASETDLPLPQPPYARGATRKPVGSDSKPSGNDAQKQDQTPKQLSNQKPSPDIGPPVPPKPTSEVLGKPRRISIAPDTLPEPSHSSKPRPARNTSKASTKDGPVSGLPNHMKSTSSRFSFDMIGAAEQERLLEERHRQKALERKIETPEPDEDPYDYDYDYDNMDDDDGLEERIPGVNADAEEEDIYGDDNNFANFTFQSLSTTTPMTPYSVELVSTPRDANGEAIGFAMTEESSSMLLENLLQSNLSSLPTTNPLKTVSASEAQVEGLGLQNVGVISSPEDLLHSPQQDRPKNISSASLSNLSAIDDDDLYFDDGMIDMIEDGNESGEFDESIFDKIDTDRYGRPIKSMSSLPTVYSPPNLTQDPSPPFSKEDYGETEEISSSISPGTLPISGGLAPQPSIAHNGYSNFAMMPPQPGPSLTQDTLAAYQSALAAAAFTAAANGKFRRDSSTSPHLQSTPSEHEDTHPGMVTDSSDIYEPFSPSYDDFDYDDNFEDDTIIAAANAEVLANDSEGFYGQEFGFYSVPGGGNSEYANGGYFGPRGIEGITRSQSGRIVSREPNLTPITERSEYSNRNSFMSLNLHQTGPVNSPGLVQLAGLMGNDYDGSDMSLSALMKLRNRAWGGSQASLHSGAGSPKSATGEETSSPVNQIPPWGQAGLPSNSGGHLRQNSLGGEAPSAALSPSTGFTSENNSIPGSPTITMANLSLESNKCVGLGIAEEPGEQLADAQKENMELQDSGRERNKDFKRHRYTGSAESISYLKEEDPVTGERWILERRRTAESGEIEFLEREIVSGGRI</sequence>
<keyword evidence="3" id="KW-1185">Reference proteome</keyword>
<feature type="compositionally biased region" description="Low complexity" evidence="1">
    <location>
        <begin position="22"/>
        <end position="51"/>
    </location>
</feature>
<gene>
    <name evidence="2" type="ORF">B7463_g1933</name>
</gene>